<dbReference type="InterPro" id="IPR036055">
    <property type="entry name" value="LDL_receptor-like_sf"/>
</dbReference>
<dbReference type="SMART" id="SM00042">
    <property type="entry name" value="CUB"/>
    <property type="match status" value="1"/>
</dbReference>
<dbReference type="InterPro" id="IPR000859">
    <property type="entry name" value="CUB_dom"/>
</dbReference>
<dbReference type="CDD" id="cd00041">
    <property type="entry name" value="CUB"/>
    <property type="match status" value="1"/>
</dbReference>
<gene>
    <name evidence="7" type="ORF">DGYR_LOCUS5309</name>
</gene>
<feature type="chain" id="PRO_5029632933" evidence="5">
    <location>
        <begin position="17"/>
        <end position="313"/>
    </location>
</feature>
<dbReference type="CDD" id="cd00112">
    <property type="entry name" value="LDLa"/>
    <property type="match status" value="1"/>
</dbReference>
<dbReference type="SUPFAM" id="SSF57424">
    <property type="entry name" value="LDL receptor-like module"/>
    <property type="match status" value="1"/>
</dbReference>
<keyword evidence="5" id="KW-0732">Signal</keyword>
<feature type="disulfide bond" evidence="3">
    <location>
        <begin position="160"/>
        <end position="178"/>
    </location>
</feature>
<dbReference type="Proteomes" id="UP000549394">
    <property type="component" value="Unassembled WGS sequence"/>
</dbReference>
<accession>A0A7I8VKA1</accession>
<evidence type="ECO:0000313" key="8">
    <source>
        <dbReference type="Proteomes" id="UP000549394"/>
    </source>
</evidence>
<keyword evidence="4" id="KW-1133">Transmembrane helix</keyword>
<evidence type="ECO:0000256" key="3">
    <source>
        <dbReference type="PROSITE-ProRule" id="PRU00124"/>
    </source>
</evidence>
<feature type="signal peptide" evidence="5">
    <location>
        <begin position="1"/>
        <end position="16"/>
    </location>
</feature>
<dbReference type="Gene3D" id="2.60.120.290">
    <property type="entry name" value="Spermadhesin, CUB domain"/>
    <property type="match status" value="1"/>
</dbReference>
<dbReference type="SUPFAM" id="SSF49854">
    <property type="entry name" value="Spermadhesin, CUB domain"/>
    <property type="match status" value="1"/>
</dbReference>
<keyword evidence="1" id="KW-0677">Repeat</keyword>
<dbReference type="AlphaFoldDB" id="A0A7I8VKA1"/>
<keyword evidence="2 3" id="KW-1015">Disulfide bond</keyword>
<dbReference type="Pfam" id="PF00431">
    <property type="entry name" value="CUB"/>
    <property type="match status" value="1"/>
</dbReference>
<dbReference type="PROSITE" id="PS50068">
    <property type="entry name" value="LDLRA_2"/>
    <property type="match status" value="1"/>
</dbReference>
<organism evidence="7 8">
    <name type="scientific">Dimorphilus gyrociliatus</name>
    <dbReference type="NCBI Taxonomy" id="2664684"/>
    <lineage>
        <taxon>Eukaryota</taxon>
        <taxon>Metazoa</taxon>
        <taxon>Spiralia</taxon>
        <taxon>Lophotrochozoa</taxon>
        <taxon>Annelida</taxon>
        <taxon>Polychaeta</taxon>
        <taxon>Polychaeta incertae sedis</taxon>
        <taxon>Dinophilidae</taxon>
        <taxon>Dimorphilus</taxon>
    </lineage>
</organism>
<dbReference type="EMBL" id="CAJFCJ010000006">
    <property type="protein sequence ID" value="CAD5116710.1"/>
    <property type="molecule type" value="Genomic_DNA"/>
</dbReference>
<feature type="domain" description="CUB" evidence="6">
    <location>
        <begin position="22"/>
        <end position="139"/>
    </location>
</feature>
<dbReference type="Gene3D" id="4.10.400.10">
    <property type="entry name" value="Low-density Lipoprotein Receptor"/>
    <property type="match status" value="1"/>
</dbReference>
<dbReference type="SMART" id="SM00192">
    <property type="entry name" value="LDLa"/>
    <property type="match status" value="1"/>
</dbReference>
<reference evidence="7 8" key="1">
    <citation type="submission" date="2020-08" db="EMBL/GenBank/DDBJ databases">
        <authorList>
            <person name="Hejnol A."/>
        </authorList>
    </citation>
    <scope>NUCLEOTIDE SEQUENCE [LARGE SCALE GENOMIC DNA]</scope>
</reference>
<keyword evidence="8" id="KW-1185">Reference proteome</keyword>
<feature type="disulfide bond" evidence="3">
    <location>
        <begin position="153"/>
        <end position="165"/>
    </location>
</feature>
<dbReference type="PROSITE" id="PS01180">
    <property type="entry name" value="CUB"/>
    <property type="match status" value="1"/>
</dbReference>
<dbReference type="InterPro" id="IPR035914">
    <property type="entry name" value="Sperma_CUB_dom_sf"/>
</dbReference>
<dbReference type="PANTHER" id="PTHR24251">
    <property type="entry name" value="OVOCHYMASE-RELATED"/>
    <property type="match status" value="1"/>
</dbReference>
<dbReference type="OrthoDB" id="6140291at2759"/>
<comment type="caution">
    <text evidence="3">Lacks conserved residue(s) required for the propagation of feature annotation.</text>
</comment>
<keyword evidence="4" id="KW-0472">Membrane</keyword>
<evidence type="ECO:0000256" key="5">
    <source>
        <dbReference type="SAM" id="SignalP"/>
    </source>
</evidence>
<name>A0A7I8VKA1_9ANNE</name>
<proteinExistence type="predicted"/>
<evidence type="ECO:0000259" key="6">
    <source>
        <dbReference type="PROSITE" id="PS01180"/>
    </source>
</evidence>
<comment type="caution">
    <text evidence="7">The sequence shown here is derived from an EMBL/GenBank/DDBJ whole genome shotgun (WGS) entry which is preliminary data.</text>
</comment>
<evidence type="ECO:0000256" key="1">
    <source>
        <dbReference type="ARBA" id="ARBA00022737"/>
    </source>
</evidence>
<sequence>MIIFFVFLLFFVRGHAKIEYSCGTGYIQLASISEKGKIASPFYPSGYPNMVNCVWLLEAPSKRQIELVVEDLQGDTTTDNCRDYLEIRRGNRSAALHYRGCKLTEPLTIRSENRWLWVKFQSDGTSATGRGFIARYSSFSSSKTDETSPVIRCTSTKYKCSNQECIVNSYLCDGVNDCGCTGDCDEDSCEKGKLSTTVLLGVGIGVGSVVFVGIFIGVGLLDLFLKYRADKINKMLEEKAKKRSRRRATKKGSGLFAASIAAGRSSNGSMASLKSLGESQRSDRLRKLSLANESIGLAKEKTLFNTLSTPVKA</sequence>
<feature type="transmembrane region" description="Helical" evidence="4">
    <location>
        <begin position="198"/>
        <end position="225"/>
    </location>
</feature>
<evidence type="ECO:0000256" key="2">
    <source>
        <dbReference type="ARBA" id="ARBA00023157"/>
    </source>
</evidence>
<protein>
    <submittedName>
        <fullName evidence="7">DgyrCDS5568</fullName>
    </submittedName>
</protein>
<evidence type="ECO:0000256" key="4">
    <source>
        <dbReference type="SAM" id="Phobius"/>
    </source>
</evidence>
<evidence type="ECO:0000313" key="7">
    <source>
        <dbReference type="EMBL" id="CAD5116710.1"/>
    </source>
</evidence>
<dbReference type="InterPro" id="IPR002172">
    <property type="entry name" value="LDrepeatLR_classA_rpt"/>
</dbReference>
<keyword evidence="4" id="KW-0812">Transmembrane</keyword>